<protein>
    <submittedName>
        <fullName evidence="1">Transcriptional regulator, SARP family</fullName>
    </submittedName>
</protein>
<gene>
    <name evidence="1" type="ordered locus">Dgeo_0439</name>
</gene>
<dbReference type="STRING" id="319795.Dgeo_0439"/>
<dbReference type="InterPro" id="IPR011990">
    <property type="entry name" value="TPR-like_helical_dom_sf"/>
</dbReference>
<keyword evidence="2" id="KW-1185">Reference proteome</keyword>
<dbReference type="KEGG" id="dge:Dgeo_0439"/>
<dbReference type="PANTHER" id="PTHR35807">
    <property type="entry name" value="TRANSCRIPTIONAL REGULATOR REDD-RELATED"/>
    <property type="match status" value="1"/>
</dbReference>
<dbReference type="Pfam" id="PF13424">
    <property type="entry name" value="TPR_12"/>
    <property type="match status" value="1"/>
</dbReference>
<dbReference type="InterPro" id="IPR036388">
    <property type="entry name" value="WH-like_DNA-bd_sf"/>
</dbReference>
<dbReference type="Gene3D" id="1.10.10.10">
    <property type="entry name" value="Winged helix-like DNA-binding domain superfamily/Winged helix DNA-binding domain"/>
    <property type="match status" value="1"/>
</dbReference>
<name>Q1J192_DEIGD</name>
<dbReference type="Proteomes" id="UP000002431">
    <property type="component" value="Chromosome"/>
</dbReference>
<proteinExistence type="predicted"/>
<accession>Q1J192</accession>
<organism evidence="1 2">
    <name type="scientific">Deinococcus geothermalis (strain DSM 11300 / CIP 105573 / AG-3a)</name>
    <dbReference type="NCBI Taxonomy" id="319795"/>
    <lineage>
        <taxon>Bacteria</taxon>
        <taxon>Thermotogati</taxon>
        <taxon>Deinococcota</taxon>
        <taxon>Deinococci</taxon>
        <taxon>Deinococcales</taxon>
        <taxon>Deinococcaceae</taxon>
        <taxon>Deinococcus</taxon>
    </lineage>
</organism>
<dbReference type="Gene3D" id="1.25.40.10">
    <property type="entry name" value="Tetratricopeptide repeat domain"/>
    <property type="match status" value="4"/>
</dbReference>
<reference evidence="1" key="1">
    <citation type="submission" date="2006-04" db="EMBL/GenBank/DDBJ databases">
        <title>Complete sequence of chromosome of Deinococcus geothermalis DSM 11300.</title>
        <authorList>
            <consortium name="US DOE Joint Genome Institute"/>
            <person name="Copeland A."/>
            <person name="Lucas S."/>
            <person name="Lapidus A."/>
            <person name="Barry K."/>
            <person name="Detter J.C."/>
            <person name="Glavina del Rio T."/>
            <person name="Hammon N."/>
            <person name="Israni S."/>
            <person name="Dalin E."/>
            <person name="Tice H."/>
            <person name="Pitluck S."/>
            <person name="Brettin T."/>
            <person name="Bruce D."/>
            <person name="Han C."/>
            <person name="Tapia R."/>
            <person name="Saunders E."/>
            <person name="Gilna P."/>
            <person name="Schmutz J."/>
            <person name="Larimer F."/>
            <person name="Land M."/>
            <person name="Hauser L."/>
            <person name="Kyrpides N."/>
            <person name="Kim E."/>
            <person name="Daly M.J."/>
            <person name="Fredrickson J.K."/>
            <person name="Makarova K.S."/>
            <person name="Gaidamakova E.K."/>
            <person name="Zhai M."/>
            <person name="Richardson P."/>
        </authorList>
    </citation>
    <scope>NUCLEOTIDE SEQUENCE</scope>
    <source>
        <strain evidence="1">DSM 11300</strain>
    </source>
</reference>
<evidence type="ECO:0000313" key="2">
    <source>
        <dbReference type="Proteomes" id="UP000002431"/>
    </source>
</evidence>
<sequence>MTLDVERFAELRAHFDAGRYDTVIAHFTNLAPLTPEEWRLYGMALLWGGRFAEAELPLLRAAEMGDAEARVEYGNLLRLQGRFAEAIRHFGHIAPDLSGELALRALRWWGTAEFQAGRMQEGLERCERAWRGYLVLGDDERIGRVTQTLAQMLVQTGDLTRAQHLYGEALRLLPEGRTPIARLSALTGLASVQVLTGDFAGARNTLAQGWQTLEQTDALTPRAYLLTVEAELHHLTGDQAAQLRTLQDLRALVEGLRDFELLTWTATRLADLYSRQGEHSRALESLLDLAPDAGHPAVTMTRGVLLRRRQQHAQAAEYLGRALATAGLGEQQRVRALLHLAEAQAALGDGVASLYSLREALAALIRARDRMLYRPDLQELTNLVQRALLDPDLAPDMQLVLEKLAVRDTEERVPSVKPLHLRVFTLGRAEVERGGERVPLSLEGSVLTLAYLALYPGRTRRELEASIYPDRDPKTAGDYFRAVFRELRVRLGPGVLQMEGSAKQPRYRLGPEVHLQLDVTELREALQAGDLARALALYRGPFLPGLRMESEWADELREELRVLLTLELRARLNRAREDGDLRRALLYANAFLQVDPYDVGVLEARVELARQVAPPQELARYVVELHRMRP</sequence>
<dbReference type="RefSeq" id="WP_011529585.1">
    <property type="nucleotide sequence ID" value="NC_008025.1"/>
</dbReference>
<dbReference type="SUPFAM" id="SSF81901">
    <property type="entry name" value="HCP-like"/>
    <property type="match status" value="1"/>
</dbReference>
<dbReference type="HOGENOM" id="CLU_454718_0_0_0"/>
<evidence type="ECO:0000313" key="1">
    <source>
        <dbReference type="EMBL" id="ABF44742.1"/>
    </source>
</evidence>
<dbReference type="EMBL" id="CP000359">
    <property type="protein sequence ID" value="ABF44742.1"/>
    <property type="molecule type" value="Genomic_DNA"/>
</dbReference>
<dbReference type="InterPro" id="IPR051677">
    <property type="entry name" value="AfsR-DnrI-RedD_regulator"/>
</dbReference>
<dbReference type="SUPFAM" id="SSF48452">
    <property type="entry name" value="TPR-like"/>
    <property type="match status" value="1"/>
</dbReference>
<dbReference type="AlphaFoldDB" id="Q1J192"/>